<evidence type="ECO:0000256" key="3">
    <source>
        <dbReference type="ARBA" id="ARBA00023125"/>
    </source>
</evidence>
<comment type="subcellular location">
    <subcellularLocation>
        <location evidence="1">Nucleus</location>
    </subcellularLocation>
</comment>
<feature type="compositionally biased region" description="Basic residues" evidence="6">
    <location>
        <begin position="219"/>
        <end position="237"/>
    </location>
</feature>
<evidence type="ECO:0000259" key="7">
    <source>
        <dbReference type="PROSITE" id="PS50066"/>
    </source>
</evidence>
<dbReference type="PANTHER" id="PTHR11945">
    <property type="entry name" value="MADS BOX PROTEIN"/>
    <property type="match status" value="1"/>
</dbReference>
<dbReference type="PANTHER" id="PTHR11945:SF534">
    <property type="entry name" value="MYOCYTE-SPECIFIC ENHANCER FACTOR 2"/>
    <property type="match status" value="1"/>
</dbReference>
<feature type="non-terminal residue" evidence="8">
    <location>
        <position position="426"/>
    </location>
</feature>
<dbReference type="Gene3D" id="3.40.1810.10">
    <property type="entry name" value="Transcription factor, MADS-box"/>
    <property type="match status" value="1"/>
</dbReference>
<reference evidence="8" key="1">
    <citation type="submission" date="2020-11" db="EMBL/GenBank/DDBJ databases">
        <title>Kefir isolates.</title>
        <authorList>
            <person name="Marcisauskas S."/>
            <person name="Kim Y."/>
            <person name="Blasche S."/>
        </authorList>
    </citation>
    <scope>NUCLEOTIDE SEQUENCE</scope>
    <source>
        <strain evidence="8">Olga-1</strain>
    </source>
</reference>
<name>A0A9P6WGJ6_9ASCO</name>
<dbReference type="GO" id="GO:0046983">
    <property type="term" value="F:protein dimerization activity"/>
    <property type="evidence" value="ECO:0007669"/>
    <property type="project" value="InterPro"/>
</dbReference>
<dbReference type="InterPro" id="IPR036879">
    <property type="entry name" value="TF_MADSbox_sf"/>
</dbReference>
<proteinExistence type="predicted"/>
<feature type="compositionally biased region" description="Low complexity" evidence="6">
    <location>
        <begin position="137"/>
        <end position="148"/>
    </location>
</feature>
<protein>
    <recommendedName>
        <fullName evidence="7">MADS-box domain-containing protein</fullName>
    </recommendedName>
</protein>
<dbReference type="PROSITE" id="PS00350">
    <property type="entry name" value="MADS_BOX_1"/>
    <property type="match status" value="1"/>
</dbReference>
<feature type="region of interest" description="Disordered" evidence="6">
    <location>
        <begin position="362"/>
        <end position="382"/>
    </location>
</feature>
<evidence type="ECO:0000256" key="6">
    <source>
        <dbReference type="SAM" id="MobiDB-lite"/>
    </source>
</evidence>
<gene>
    <name evidence="8" type="ORF">C6P40_003480</name>
</gene>
<evidence type="ECO:0000256" key="2">
    <source>
        <dbReference type="ARBA" id="ARBA00023015"/>
    </source>
</evidence>
<dbReference type="PRINTS" id="PR00404">
    <property type="entry name" value="MADSDOMAIN"/>
</dbReference>
<accession>A0A9P6WGJ6</accession>
<dbReference type="GO" id="GO:0005634">
    <property type="term" value="C:nucleus"/>
    <property type="evidence" value="ECO:0007669"/>
    <property type="project" value="UniProtKB-SubCell"/>
</dbReference>
<keyword evidence="3" id="KW-0238">DNA-binding</keyword>
<feature type="region of interest" description="Disordered" evidence="6">
    <location>
        <begin position="106"/>
        <end position="277"/>
    </location>
</feature>
<evidence type="ECO:0000313" key="8">
    <source>
        <dbReference type="EMBL" id="KAG0686721.1"/>
    </source>
</evidence>
<dbReference type="InterPro" id="IPR002100">
    <property type="entry name" value="TF_MADSbox"/>
</dbReference>
<dbReference type="EMBL" id="PUHW01000397">
    <property type="protein sequence ID" value="KAG0686721.1"/>
    <property type="molecule type" value="Genomic_DNA"/>
</dbReference>
<feature type="region of interest" description="Disordered" evidence="6">
    <location>
        <begin position="407"/>
        <end position="426"/>
    </location>
</feature>
<dbReference type="AlphaFoldDB" id="A0A9P6WGJ6"/>
<comment type="caution">
    <text evidence="8">The sequence shown here is derived from an EMBL/GenBank/DDBJ whole genome shotgun (WGS) entry which is preliminary data.</text>
</comment>
<keyword evidence="4" id="KW-0804">Transcription</keyword>
<keyword evidence="5" id="KW-0539">Nucleus</keyword>
<dbReference type="GO" id="GO:0000978">
    <property type="term" value="F:RNA polymerase II cis-regulatory region sequence-specific DNA binding"/>
    <property type="evidence" value="ECO:0007669"/>
    <property type="project" value="TreeGrafter"/>
</dbReference>
<feature type="compositionally biased region" description="Low complexity" evidence="6">
    <location>
        <begin position="364"/>
        <end position="376"/>
    </location>
</feature>
<dbReference type="GO" id="GO:0000981">
    <property type="term" value="F:DNA-binding transcription factor activity, RNA polymerase II-specific"/>
    <property type="evidence" value="ECO:0007669"/>
    <property type="project" value="TreeGrafter"/>
</dbReference>
<keyword evidence="9" id="KW-1185">Reference proteome</keyword>
<dbReference type="Proteomes" id="UP000697127">
    <property type="component" value="Unassembled WGS sequence"/>
</dbReference>
<organism evidence="8 9">
    <name type="scientific">Pichia californica</name>
    <dbReference type="NCBI Taxonomy" id="460514"/>
    <lineage>
        <taxon>Eukaryota</taxon>
        <taxon>Fungi</taxon>
        <taxon>Dikarya</taxon>
        <taxon>Ascomycota</taxon>
        <taxon>Saccharomycotina</taxon>
        <taxon>Pichiomycetes</taxon>
        <taxon>Pichiales</taxon>
        <taxon>Pichiaceae</taxon>
        <taxon>Pichia</taxon>
    </lineage>
</organism>
<dbReference type="PROSITE" id="PS50066">
    <property type="entry name" value="MADS_BOX_2"/>
    <property type="match status" value="1"/>
</dbReference>
<feature type="compositionally biased region" description="Low complexity" evidence="6">
    <location>
        <begin position="265"/>
        <end position="275"/>
    </location>
</feature>
<dbReference type="Pfam" id="PF00319">
    <property type="entry name" value="SRF-TF"/>
    <property type="match status" value="1"/>
</dbReference>
<feature type="compositionally biased region" description="Low complexity" evidence="6">
    <location>
        <begin position="407"/>
        <end position="418"/>
    </location>
</feature>
<feature type="compositionally biased region" description="Acidic residues" evidence="6">
    <location>
        <begin position="194"/>
        <end position="206"/>
    </location>
</feature>
<dbReference type="GO" id="GO:0045944">
    <property type="term" value="P:positive regulation of transcription by RNA polymerase II"/>
    <property type="evidence" value="ECO:0007669"/>
    <property type="project" value="TreeGrafter"/>
</dbReference>
<keyword evidence="2" id="KW-0805">Transcription regulation</keyword>
<evidence type="ECO:0000256" key="4">
    <source>
        <dbReference type="ARBA" id="ARBA00023163"/>
    </source>
</evidence>
<feature type="compositionally biased region" description="Basic and acidic residues" evidence="6">
    <location>
        <begin position="207"/>
        <end position="218"/>
    </location>
</feature>
<evidence type="ECO:0000313" key="9">
    <source>
        <dbReference type="Proteomes" id="UP000697127"/>
    </source>
</evidence>
<dbReference type="SUPFAM" id="SSF55455">
    <property type="entry name" value="SRF-like"/>
    <property type="match status" value="1"/>
</dbReference>
<feature type="domain" description="MADS-box" evidence="7">
    <location>
        <begin position="1"/>
        <end position="61"/>
    </location>
</feature>
<feature type="compositionally biased region" description="Acidic residues" evidence="6">
    <location>
        <begin position="149"/>
        <end position="184"/>
    </location>
</feature>
<evidence type="ECO:0000256" key="1">
    <source>
        <dbReference type="ARBA" id="ARBA00004123"/>
    </source>
</evidence>
<evidence type="ECO:0000256" key="5">
    <source>
        <dbReference type="ARBA" id="ARBA00023242"/>
    </source>
</evidence>
<dbReference type="SMART" id="SM00432">
    <property type="entry name" value="MADS"/>
    <property type="match status" value="1"/>
</dbReference>
<sequence>MGRRKIAIEPLKNDRNRTVTFTKRKAGLFKKAHELAVLCEVDISVIIIGRNHKIYQYSSDKTENILNRFTENSKNLYESKLPKDYGEYELKSRILGENALNKHRHSNSISIVNNSNKKDSSKKLVKKHQRSRSDIVYGYNNNNNNNNDGSDDDDSGGNDDDEDDDDDEDEEEDDGEDDYSEENNDQNHIHNPDDNEDGGDNSDNDEDRDHDQDEDHDKRPKTRGNTRTLKNIKKKGKIPNATTNNRKREYNPSFDRSQGKRQKINNVNNNDNMQNIPKSATSTTYVYTPPLDPKTPELGVQENSYMSHSSANVTPYHPSSALKRSKLKENNNNINLKRPTLSLKIPTIDNRNLSDVSTITAAESSNKTASTSSNAKDVSSSNEKISANLDINVNSNSNLENFKKYNKLNGENNKNKNNGDMNISLP</sequence>